<evidence type="ECO:0000256" key="1">
    <source>
        <dbReference type="SAM" id="MobiDB-lite"/>
    </source>
</evidence>
<protein>
    <submittedName>
        <fullName evidence="3">Uncharacterized protein</fullName>
    </submittedName>
</protein>
<evidence type="ECO:0000313" key="5">
    <source>
        <dbReference type="Proteomes" id="UP000192434"/>
    </source>
</evidence>
<dbReference type="AlphaFoldDB" id="A0A1X0J7G6"/>
<name>A0A1X0J7G6_9MYCO</name>
<dbReference type="OrthoDB" id="4763201at2"/>
<evidence type="ECO:0000313" key="4">
    <source>
        <dbReference type="Proteomes" id="UP000179621"/>
    </source>
</evidence>
<evidence type="ECO:0000313" key="2">
    <source>
        <dbReference type="EMBL" id="OHU14256.1"/>
    </source>
</evidence>
<comment type="caution">
    <text evidence="3">The sequence shown here is derived from an EMBL/GenBank/DDBJ whole genome shotgun (WGS) entry which is preliminary data.</text>
</comment>
<evidence type="ECO:0000313" key="3">
    <source>
        <dbReference type="EMBL" id="ORB58206.1"/>
    </source>
</evidence>
<dbReference type="Proteomes" id="UP000179621">
    <property type="component" value="Unassembled WGS sequence"/>
</dbReference>
<gene>
    <name evidence="2" type="ORF">BKG73_04960</name>
    <name evidence="3" type="ORF">BST43_10725</name>
</gene>
<sequence>MTEAGPEARSVVMQRAMCSVKTDRACFHSDDPHLSSAPDPNNVPPPATMPATKTRPTVVAPRR</sequence>
<reference evidence="3 5" key="2">
    <citation type="submission" date="2016-12" db="EMBL/GenBank/DDBJ databases">
        <title>The new phylogeny of genus Mycobacterium.</title>
        <authorList>
            <person name="Tortoli E."/>
            <person name="Trovato A."/>
            <person name="Cirillo D.M."/>
        </authorList>
    </citation>
    <scope>NUCLEOTIDE SEQUENCE [LARGE SCALE GENOMIC DNA]</scope>
    <source>
        <strain evidence="3 5">CCUG 66554</strain>
    </source>
</reference>
<feature type="region of interest" description="Disordered" evidence="1">
    <location>
        <begin position="26"/>
        <end position="63"/>
    </location>
</feature>
<dbReference type="STRING" id="1578165.BKG68_04950"/>
<reference evidence="2 4" key="1">
    <citation type="submission" date="2016-10" db="EMBL/GenBank/DDBJ databases">
        <title>Evaluation of Human, Animal and Environmental Mycobacterium chelonae Isolates by Core Genome Phylogenomic Analysis, Targeted Gene Comparison, and Anti-microbial Susceptibility Patterns: A Tale of Mistaken Identities.</title>
        <authorList>
            <person name="Fogelson S.B."/>
            <person name="Camus A.C."/>
            <person name="Lorenz W."/>
            <person name="Vasireddy R."/>
            <person name="Vasireddy S."/>
            <person name="Smith T."/>
            <person name="Brown-Elliott B.A."/>
            <person name="Wallace R.J.Jr."/>
            <person name="Hasan N.A."/>
            <person name="Reischl U."/>
            <person name="Sanchez S."/>
        </authorList>
    </citation>
    <scope>NUCLEOTIDE SEQUENCE [LARGE SCALE GENOMIC DNA]</scope>
    <source>
        <strain evidence="2 4">8528</strain>
    </source>
</reference>
<organism evidence="3 5">
    <name type="scientific">Mycobacteroides saopaulense</name>
    <dbReference type="NCBI Taxonomy" id="1578165"/>
    <lineage>
        <taxon>Bacteria</taxon>
        <taxon>Bacillati</taxon>
        <taxon>Actinomycetota</taxon>
        <taxon>Actinomycetes</taxon>
        <taxon>Mycobacteriales</taxon>
        <taxon>Mycobacteriaceae</taxon>
        <taxon>Mycobacteroides</taxon>
    </lineage>
</organism>
<proteinExistence type="predicted"/>
<dbReference type="EMBL" id="MLIH01000002">
    <property type="protein sequence ID" value="OHU14256.1"/>
    <property type="molecule type" value="Genomic_DNA"/>
</dbReference>
<dbReference type="Proteomes" id="UP000192434">
    <property type="component" value="Unassembled WGS sequence"/>
</dbReference>
<keyword evidence="4" id="KW-1185">Reference proteome</keyword>
<dbReference type="EMBL" id="MVII01000012">
    <property type="protein sequence ID" value="ORB58206.1"/>
    <property type="molecule type" value="Genomic_DNA"/>
</dbReference>
<accession>A0A1X0J7G6</accession>
<dbReference type="RefSeq" id="WP_070910100.1">
    <property type="nucleotide sequence ID" value="NZ_MLIC01000001.1"/>
</dbReference>